<dbReference type="SMART" id="SM00955">
    <property type="entry name" value="RNB"/>
    <property type="match status" value="1"/>
</dbReference>
<keyword evidence="5 8" id="KW-0378">Hydrolase</keyword>
<dbReference type="InterPro" id="IPR050180">
    <property type="entry name" value="RNR_Ribonuclease"/>
</dbReference>
<organism evidence="11 12">
    <name type="scientific">Candidatus Adlerbacteria bacterium GW2011_GWA1_54_10</name>
    <dbReference type="NCBI Taxonomy" id="1618605"/>
    <lineage>
        <taxon>Bacteria</taxon>
        <taxon>Candidatus Adleribacteriota</taxon>
    </lineage>
</organism>
<evidence type="ECO:0000256" key="5">
    <source>
        <dbReference type="ARBA" id="ARBA00022801"/>
    </source>
</evidence>
<dbReference type="Gene3D" id="2.40.50.140">
    <property type="entry name" value="Nucleic acid-binding proteins"/>
    <property type="match status" value="2"/>
</dbReference>
<dbReference type="EMBL" id="LCRO01000007">
    <property type="protein sequence ID" value="KKW35479.1"/>
    <property type="molecule type" value="Genomic_DNA"/>
</dbReference>
<dbReference type="GO" id="GO:0003723">
    <property type="term" value="F:RNA binding"/>
    <property type="evidence" value="ECO:0007669"/>
    <property type="project" value="UniProtKB-UniRule"/>
</dbReference>
<evidence type="ECO:0000256" key="4">
    <source>
        <dbReference type="ARBA" id="ARBA00022722"/>
    </source>
</evidence>
<evidence type="ECO:0000256" key="9">
    <source>
        <dbReference type="SAM" id="Coils"/>
    </source>
</evidence>
<dbReference type="HAMAP" id="MF_01895">
    <property type="entry name" value="RNase_R"/>
    <property type="match status" value="1"/>
</dbReference>
<comment type="similarity">
    <text evidence="8">Belongs to the RNR ribonuclease family. RNase R subfamily.</text>
</comment>
<dbReference type="GO" id="GO:0008859">
    <property type="term" value="F:exoribonuclease II activity"/>
    <property type="evidence" value="ECO:0007669"/>
    <property type="project" value="UniProtKB-UniRule"/>
</dbReference>
<evidence type="ECO:0000256" key="8">
    <source>
        <dbReference type="HAMAP-Rule" id="MF_01895"/>
    </source>
</evidence>
<dbReference type="GO" id="GO:0006402">
    <property type="term" value="P:mRNA catabolic process"/>
    <property type="evidence" value="ECO:0007669"/>
    <property type="project" value="TreeGrafter"/>
</dbReference>
<comment type="caution">
    <text evidence="11">The sequence shown here is derived from an EMBL/GenBank/DDBJ whole genome shotgun (WGS) entry which is preliminary data.</text>
</comment>
<dbReference type="CDD" id="cd04471">
    <property type="entry name" value="S1_RNase_R"/>
    <property type="match status" value="1"/>
</dbReference>
<dbReference type="InterPro" id="IPR011805">
    <property type="entry name" value="RNase_R"/>
</dbReference>
<dbReference type="InterPro" id="IPR022966">
    <property type="entry name" value="RNase_II/R_CS"/>
</dbReference>
<dbReference type="PANTHER" id="PTHR23355:SF9">
    <property type="entry name" value="DIS3-LIKE EXONUCLEASE 2"/>
    <property type="match status" value="1"/>
</dbReference>
<dbReference type="PATRIC" id="fig|1618605.3.peg.494"/>
<comment type="function">
    <text evidence="8">3'-5' exoribonuclease that releases 5'-nucleoside monophosphates and is involved in maturation of structured RNAs.</text>
</comment>
<comment type="subcellular location">
    <subcellularLocation>
        <location evidence="2 8">Cytoplasm</location>
    </subcellularLocation>
</comment>
<protein>
    <recommendedName>
        <fullName evidence="8">Ribonuclease R</fullName>
        <shortName evidence="8">RNase R</shortName>
        <ecNumber evidence="8">3.1.13.1</ecNumber>
    </recommendedName>
</protein>
<accession>A0A0G2ARS0</accession>
<proteinExistence type="inferred from homology"/>
<dbReference type="PANTHER" id="PTHR23355">
    <property type="entry name" value="RIBONUCLEASE"/>
    <property type="match status" value="1"/>
</dbReference>
<keyword evidence="7 8" id="KW-0694">RNA-binding</keyword>
<dbReference type="NCBIfam" id="TIGR00358">
    <property type="entry name" value="3_prime_RNase"/>
    <property type="match status" value="1"/>
</dbReference>
<dbReference type="SUPFAM" id="SSF50249">
    <property type="entry name" value="Nucleic acid-binding proteins"/>
    <property type="match status" value="4"/>
</dbReference>
<evidence type="ECO:0000256" key="1">
    <source>
        <dbReference type="ARBA" id="ARBA00001849"/>
    </source>
</evidence>
<dbReference type="Proteomes" id="UP000034740">
    <property type="component" value="Unassembled WGS sequence"/>
</dbReference>
<evidence type="ECO:0000256" key="6">
    <source>
        <dbReference type="ARBA" id="ARBA00022839"/>
    </source>
</evidence>
<evidence type="ECO:0000256" key="7">
    <source>
        <dbReference type="ARBA" id="ARBA00022884"/>
    </source>
</evidence>
<feature type="coiled-coil region" evidence="9">
    <location>
        <begin position="541"/>
        <end position="568"/>
    </location>
</feature>
<evidence type="ECO:0000256" key="2">
    <source>
        <dbReference type="ARBA" id="ARBA00004496"/>
    </source>
</evidence>
<dbReference type="Pfam" id="PF17876">
    <property type="entry name" value="CSD2"/>
    <property type="match status" value="1"/>
</dbReference>
<dbReference type="AlphaFoldDB" id="A0A0G2ARS0"/>
<evidence type="ECO:0000313" key="11">
    <source>
        <dbReference type="EMBL" id="KKW35479.1"/>
    </source>
</evidence>
<keyword evidence="9" id="KW-0175">Coiled coil</keyword>
<keyword evidence="4 8" id="KW-0540">Nuclease</keyword>
<keyword evidence="3 8" id="KW-0963">Cytoplasm</keyword>
<comment type="catalytic activity">
    <reaction evidence="1 8">
        <text>Exonucleolytic cleavage in the 3'- to 5'-direction to yield nucleoside 5'-phosphates.</text>
        <dbReference type="EC" id="3.1.13.1"/>
    </reaction>
</comment>
<evidence type="ECO:0000256" key="3">
    <source>
        <dbReference type="ARBA" id="ARBA00022490"/>
    </source>
</evidence>
<evidence type="ECO:0000259" key="10">
    <source>
        <dbReference type="PROSITE" id="PS50126"/>
    </source>
</evidence>
<evidence type="ECO:0000313" key="12">
    <source>
        <dbReference type="Proteomes" id="UP000034740"/>
    </source>
</evidence>
<keyword evidence="6 8" id="KW-0269">Exonuclease</keyword>
<gene>
    <name evidence="8" type="primary">rnr</name>
    <name evidence="11" type="ORF">UY83_C0007G0003</name>
</gene>
<reference evidence="11 12" key="1">
    <citation type="journal article" date="2015" name="Nature">
        <title>rRNA introns, odd ribosomes, and small enigmatic genomes across a large radiation of phyla.</title>
        <authorList>
            <person name="Brown C.T."/>
            <person name="Hug L.A."/>
            <person name="Thomas B.C."/>
            <person name="Sharon I."/>
            <person name="Castelle C.J."/>
            <person name="Singh A."/>
            <person name="Wilkins M.J."/>
            <person name="Williams K.H."/>
            <person name="Banfield J.F."/>
        </authorList>
    </citation>
    <scope>NUCLEOTIDE SEQUENCE [LARGE SCALE GENOMIC DNA]</scope>
</reference>
<dbReference type="InterPro" id="IPR012340">
    <property type="entry name" value="NA-bd_OB-fold"/>
</dbReference>
<dbReference type="PROSITE" id="PS01175">
    <property type="entry name" value="RIBONUCLEASE_II"/>
    <property type="match status" value="1"/>
</dbReference>
<sequence length="657" mass="74245">MRNIKGKKHITGIIELTRKAVGYVAWEKDKEDIEIRTDDLGGALNGDTVEVELAALFPRPKGKVKKIITRAKEDFVGTIIQGDALKQGSRGAVFVQPDDIKFYRPIQIKGRDFAEGEKVLIHLDFFDGIAAKGTVIEHLGKAGEHRVEMNAIVLEHGFRTDFPTDVLAEAQALGHDHDQILKSEAARRTDFRGTPTFTIDPADAKDFDDALSCVAMPNGEFEIGVHIADATFFCRPGTAIDDEARRRGTSVYLVDATIPMLPHEISAGGASLKPGEDRLAFSAVFRMNKNAEVLGRKFQKSVIRSDRRFTYEEAQMVLDTADAKVRPSQACEGLTFANELLILQNLARILRKNREKEGAIDFGDSEVHFELDKNGKPLSVRRKERMGTNLLIEEFMLLANREVASYISKLAENVPEKNLIFLYRIHDEPKSDRIEELATFVRAVGYEFGKNKQKKFSTKDIQKLLKQIEGKPEEHLIRTATLRSMAKAIYSTKNIGHFGLAFEYYTHFTSPIRRYPDMLAHRILESHLNGKPITRKEYANLEKMCIEASEAEARAVDAERESVRYKQVEYMQDKIGQTFDGVISGVTEWGLYVEEKESAAEGLVHVRTLRDDYYNYSQKEYALVGARKKKKYALGDSVRVRLIAADLAMRQLDFELT</sequence>
<dbReference type="SMART" id="SM00316">
    <property type="entry name" value="S1"/>
    <property type="match status" value="1"/>
</dbReference>
<dbReference type="InterPro" id="IPR013223">
    <property type="entry name" value="RNase_B_OB_dom"/>
</dbReference>
<dbReference type="InterPro" id="IPR003029">
    <property type="entry name" value="S1_domain"/>
</dbReference>
<feature type="domain" description="S1 motif" evidence="10">
    <location>
        <begin position="576"/>
        <end position="657"/>
    </location>
</feature>
<dbReference type="InterPro" id="IPR001900">
    <property type="entry name" value="RNase_II/R"/>
</dbReference>
<dbReference type="NCBIfam" id="TIGR02063">
    <property type="entry name" value="RNase_R"/>
    <property type="match status" value="1"/>
</dbReference>
<dbReference type="InterPro" id="IPR004476">
    <property type="entry name" value="RNase_II/RNase_R"/>
</dbReference>
<dbReference type="PROSITE" id="PS50126">
    <property type="entry name" value="S1"/>
    <property type="match status" value="1"/>
</dbReference>
<dbReference type="InterPro" id="IPR040476">
    <property type="entry name" value="CSD2"/>
</dbReference>
<dbReference type="EC" id="3.1.13.1" evidence="8"/>
<dbReference type="Pfam" id="PF00773">
    <property type="entry name" value="RNB"/>
    <property type="match status" value="1"/>
</dbReference>
<name>A0A0G2ARS0_9BACT</name>
<dbReference type="GO" id="GO:0005829">
    <property type="term" value="C:cytosol"/>
    <property type="evidence" value="ECO:0007669"/>
    <property type="project" value="TreeGrafter"/>
</dbReference>
<dbReference type="Pfam" id="PF08206">
    <property type="entry name" value="OB_RNB"/>
    <property type="match status" value="1"/>
</dbReference>